<dbReference type="Gene3D" id="3.40.50.300">
    <property type="entry name" value="P-loop containing nucleotide triphosphate hydrolases"/>
    <property type="match status" value="1"/>
</dbReference>
<feature type="domain" description="NB-ARC" evidence="7">
    <location>
        <begin position="151"/>
        <end position="321"/>
    </location>
</feature>
<gene>
    <name evidence="12" type="primary">LOC105160952</name>
</gene>
<dbReference type="Pfam" id="PF23598">
    <property type="entry name" value="LRR_14"/>
    <property type="match status" value="1"/>
</dbReference>
<dbReference type="Gene3D" id="1.10.10.10">
    <property type="entry name" value="Winged helix-like DNA-binding domain superfamily/Winged helix DNA-binding domain"/>
    <property type="match status" value="1"/>
</dbReference>
<evidence type="ECO:0000256" key="5">
    <source>
        <dbReference type="ARBA" id="ARBA00022821"/>
    </source>
</evidence>
<dbReference type="Proteomes" id="UP000504604">
    <property type="component" value="Linkage group LG4"/>
</dbReference>
<dbReference type="RefSeq" id="XP_011076796.1">
    <property type="nucleotide sequence ID" value="XM_011078494.2"/>
</dbReference>
<dbReference type="OrthoDB" id="646178at2759"/>
<evidence type="ECO:0000256" key="3">
    <source>
        <dbReference type="ARBA" id="ARBA00022737"/>
    </source>
</evidence>
<dbReference type="Pfam" id="PF00931">
    <property type="entry name" value="NB-ARC"/>
    <property type="match status" value="1"/>
</dbReference>
<dbReference type="GO" id="GO:0098542">
    <property type="term" value="P:defense response to other organism"/>
    <property type="evidence" value="ECO:0007669"/>
    <property type="project" value="TreeGrafter"/>
</dbReference>
<reference evidence="12" key="1">
    <citation type="submission" date="2025-08" db="UniProtKB">
        <authorList>
            <consortium name="RefSeq"/>
        </authorList>
    </citation>
    <scope>IDENTIFICATION</scope>
</reference>
<dbReference type="KEGG" id="sind:105160952"/>
<dbReference type="InterPro" id="IPR002182">
    <property type="entry name" value="NB-ARC"/>
</dbReference>
<protein>
    <submittedName>
        <fullName evidence="12">Late blight resistance protein homolog R1A-3</fullName>
    </submittedName>
</protein>
<evidence type="ECO:0000259" key="10">
    <source>
        <dbReference type="Pfam" id="PF23598"/>
    </source>
</evidence>
<dbReference type="PRINTS" id="PR00364">
    <property type="entry name" value="DISEASERSIST"/>
</dbReference>
<feature type="domain" description="Disease resistance R13L4/SHOC-2-like LRR" evidence="10">
    <location>
        <begin position="536"/>
        <end position="859"/>
    </location>
</feature>
<dbReference type="PANTHER" id="PTHR23155">
    <property type="entry name" value="DISEASE RESISTANCE PROTEIN RP"/>
    <property type="match status" value="1"/>
</dbReference>
<dbReference type="GO" id="GO:0005524">
    <property type="term" value="F:ATP binding"/>
    <property type="evidence" value="ECO:0007669"/>
    <property type="project" value="UniProtKB-KW"/>
</dbReference>
<dbReference type="Gene3D" id="1.10.8.430">
    <property type="entry name" value="Helical domain of apoptotic protease-activating factors"/>
    <property type="match status" value="1"/>
</dbReference>
<evidence type="ECO:0000259" key="8">
    <source>
        <dbReference type="Pfam" id="PF18052"/>
    </source>
</evidence>
<dbReference type="InterPro" id="IPR032675">
    <property type="entry name" value="LRR_dom_sf"/>
</dbReference>
<dbReference type="Gene3D" id="1.20.5.4130">
    <property type="match status" value="1"/>
</dbReference>
<dbReference type="Pfam" id="PF23559">
    <property type="entry name" value="WHD_DRP"/>
    <property type="match status" value="1"/>
</dbReference>
<dbReference type="PANTHER" id="PTHR23155:SF1193">
    <property type="entry name" value="DISEASE RESISTANCE PROTEIN RPP13-RELATED"/>
    <property type="match status" value="1"/>
</dbReference>
<feature type="domain" description="Disease resistance N-terminal" evidence="8">
    <location>
        <begin position="5"/>
        <end position="90"/>
    </location>
</feature>
<dbReference type="FunFam" id="3.40.50.300:FF:001091">
    <property type="entry name" value="Probable disease resistance protein At1g61300"/>
    <property type="match status" value="1"/>
</dbReference>
<proteinExistence type="inferred from homology"/>
<dbReference type="InterPro" id="IPR058922">
    <property type="entry name" value="WHD_DRP"/>
</dbReference>
<evidence type="ECO:0000313" key="11">
    <source>
        <dbReference type="Proteomes" id="UP000504604"/>
    </source>
</evidence>
<evidence type="ECO:0000259" key="9">
    <source>
        <dbReference type="Pfam" id="PF23559"/>
    </source>
</evidence>
<dbReference type="InterPro" id="IPR055414">
    <property type="entry name" value="LRR_R13L4/SHOC2-like"/>
</dbReference>
<dbReference type="GO" id="GO:0043531">
    <property type="term" value="F:ADP binding"/>
    <property type="evidence" value="ECO:0007669"/>
    <property type="project" value="InterPro"/>
</dbReference>
<dbReference type="FunFam" id="1.10.10.10:FF:000322">
    <property type="entry name" value="Probable disease resistance protein At1g63360"/>
    <property type="match status" value="1"/>
</dbReference>
<dbReference type="Pfam" id="PF18052">
    <property type="entry name" value="Rx_N"/>
    <property type="match status" value="1"/>
</dbReference>
<evidence type="ECO:0000313" key="12">
    <source>
        <dbReference type="RefSeq" id="XP_011076796.1"/>
    </source>
</evidence>
<name>A0A6I9T403_SESIN</name>
<dbReference type="InterPro" id="IPR027417">
    <property type="entry name" value="P-loop_NTPase"/>
</dbReference>
<dbReference type="InParanoid" id="A0A6I9T403"/>
<dbReference type="InterPro" id="IPR041118">
    <property type="entry name" value="Rx_N"/>
</dbReference>
<comment type="similarity">
    <text evidence="1">Belongs to the disease resistance NB-LRR family.</text>
</comment>
<dbReference type="CDD" id="cd14798">
    <property type="entry name" value="RX-CC_like"/>
    <property type="match status" value="1"/>
</dbReference>
<dbReference type="Gene3D" id="3.80.10.10">
    <property type="entry name" value="Ribonuclease Inhibitor"/>
    <property type="match status" value="1"/>
</dbReference>
<dbReference type="SUPFAM" id="SSF52540">
    <property type="entry name" value="P-loop containing nucleoside triphosphate hydrolases"/>
    <property type="match status" value="1"/>
</dbReference>
<dbReference type="InterPro" id="IPR044974">
    <property type="entry name" value="Disease_R_plants"/>
</dbReference>
<evidence type="ECO:0000256" key="6">
    <source>
        <dbReference type="ARBA" id="ARBA00022840"/>
    </source>
</evidence>
<keyword evidence="6" id="KW-0067">ATP-binding</keyword>
<keyword evidence="2" id="KW-0433">Leucine-rich repeat</keyword>
<keyword evidence="11" id="KW-1185">Reference proteome</keyword>
<sequence>MADAAVDFLLEKLQHLLFHQSLLIIDVKKQVEKLVEDLHLFKLFLEDSAKNRRKDESLRELARHIHDVVYEAEDIIDALVTQAANSKSRSYFSRAFDAPTKLLTIINDIDTICAMVGNKAWIHSADLAGDEGLQKSEVPLLRQDNVVGFEDGAKKLIGFLLEEAPQLDVISIVGMPGLGKTTLARKIFNDPVIRYEFPVCIWIYISKEFTKKDVFLAILKEFTRIDEHMNGKSDHELAQLVAAYLERGKFLIVMDDIWTVEDWYTLQIALPNNNNKGKVLITSRHVQVARHANRSRFPHDLRLLTKDESWLLLQYEVFGKPECPPELEVVGKSIAGKCCGLPLAIVVVGGILVNEFSASDDMSATRNAWTKVFESIDDLNEDPKRCIERIIALSYDKLPYHLRACFLYLGMFPEDFEIPIWKLLGMWIAEGFIQKESSINLEETAENYLKDLIGRNLLKVDKRRSDGGVKTCRIHNMLRDFCKNRAGSETENFLQEVEMYNDGFVPPISHVEKVRRLCIHANVLEFLSSQPYGPRVRSFVCFSKKNVSLEGGSISTIPKAFKLLKVLDAKPMKFARIPSELYHLFHLRYIILSFNLASLPKYFSKLWSIQTLVVYTTCRTLEIKADIWQMIQLRHFKTNASATLPEIGQGSKASGQLQTLSRISPQNCTKEVLERAQNLKELGIRGELALLLDDDYRLFDNLVKLEELVKLKLQNDVFPSPPSIHQLQSLPPSFKFPPNLKSLTLSHTFLDWKHISILGLLKNLKVLKLKEKAFVGDCWEVTGGGFHHLEFLHIGRTNLVTWVALGYQFPKLKCLELHNCEQLRQIPVGLADVPYFHALDLCRSKYATASAKKIREAKERQADQAVEVEGFKLSIFPPDE</sequence>
<keyword evidence="3" id="KW-0677">Repeat</keyword>
<dbReference type="GeneID" id="105160952"/>
<evidence type="ECO:0000256" key="1">
    <source>
        <dbReference type="ARBA" id="ARBA00008894"/>
    </source>
</evidence>
<feature type="domain" description="Disease resistance protein winged helix" evidence="9">
    <location>
        <begin position="411"/>
        <end position="481"/>
    </location>
</feature>
<dbReference type="InterPro" id="IPR042197">
    <property type="entry name" value="Apaf_helical"/>
</dbReference>
<dbReference type="AlphaFoldDB" id="A0A6I9T403"/>
<dbReference type="InterPro" id="IPR036388">
    <property type="entry name" value="WH-like_DNA-bd_sf"/>
</dbReference>
<organism evidence="11 12">
    <name type="scientific">Sesamum indicum</name>
    <name type="common">Oriental sesame</name>
    <name type="synonym">Sesamum orientale</name>
    <dbReference type="NCBI Taxonomy" id="4182"/>
    <lineage>
        <taxon>Eukaryota</taxon>
        <taxon>Viridiplantae</taxon>
        <taxon>Streptophyta</taxon>
        <taxon>Embryophyta</taxon>
        <taxon>Tracheophyta</taxon>
        <taxon>Spermatophyta</taxon>
        <taxon>Magnoliopsida</taxon>
        <taxon>eudicotyledons</taxon>
        <taxon>Gunneridae</taxon>
        <taxon>Pentapetalae</taxon>
        <taxon>asterids</taxon>
        <taxon>lamiids</taxon>
        <taxon>Lamiales</taxon>
        <taxon>Pedaliaceae</taxon>
        <taxon>Sesamum</taxon>
    </lineage>
</organism>
<dbReference type="GO" id="GO:0051607">
    <property type="term" value="P:defense response to virus"/>
    <property type="evidence" value="ECO:0007669"/>
    <property type="project" value="UniProtKB-ARBA"/>
</dbReference>
<keyword evidence="4" id="KW-0547">Nucleotide-binding</keyword>
<evidence type="ECO:0000256" key="2">
    <source>
        <dbReference type="ARBA" id="ARBA00022614"/>
    </source>
</evidence>
<evidence type="ECO:0000256" key="4">
    <source>
        <dbReference type="ARBA" id="ARBA00022741"/>
    </source>
</evidence>
<accession>A0A6I9T403</accession>
<dbReference type="InterPro" id="IPR038005">
    <property type="entry name" value="RX-like_CC"/>
</dbReference>
<dbReference type="SUPFAM" id="SSF52058">
    <property type="entry name" value="L domain-like"/>
    <property type="match status" value="1"/>
</dbReference>
<evidence type="ECO:0000259" key="7">
    <source>
        <dbReference type="Pfam" id="PF00931"/>
    </source>
</evidence>
<keyword evidence="5" id="KW-0611">Plant defense</keyword>